<evidence type="ECO:0000256" key="13">
    <source>
        <dbReference type="ARBA" id="ARBA00048889"/>
    </source>
</evidence>
<evidence type="ECO:0000256" key="1">
    <source>
        <dbReference type="ARBA" id="ARBA00004508"/>
    </source>
</evidence>
<organism evidence="16 17">
    <name type="scientific">Musa acuminata subsp. malaccensis</name>
    <name type="common">Wild banana</name>
    <name type="synonym">Musa malaccensis</name>
    <dbReference type="NCBI Taxonomy" id="214687"/>
    <lineage>
        <taxon>Eukaryota</taxon>
        <taxon>Viridiplantae</taxon>
        <taxon>Streptophyta</taxon>
        <taxon>Embryophyta</taxon>
        <taxon>Tracheophyta</taxon>
        <taxon>Spermatophyta</taxon>
        <taxon>Magnoliopsida</taxon>
        <taxon>Liliopsida</taxon>
        <taxon>Zingiberales</taxon>
        <taxon>Musaceae</taxon>
        <taxon>Musa</taxon>
    </lineage>
</organism>
<protein>
    <recommendedName>
        <fullName evidence="12">phytol kinase</fullName>
        <ecNumber evidence="12">2.7.1.182</ecNumber>
    </recommendedName>
</protein>
<evidence type="ECO:0000256" key="5">
    <source>
        <dbReference type="ARBA" id="ARBA00022679"/>
    </source>
</evidence>
<evidence type="ECO:0000256" key="9">
    <source>
        <dbReference type="ARBA" id="ARBA00022989"/>
    </source>
</evidence>
<reference evidence="15" key="1">
    <citation type="submission" date="2021-03" db="EMBL/GenBank/DDBJ databases">
        <authorList>
            <consortium name="Genoscope - CEA"/>
            <person name="William W."/>
        </authorList>
    </citation>
    <scope>NUCLEOTIDE SEQUENCE</scope>
    <source>
        <strain evidence="15">Doubled-haploid Pahang</strain>
    </source>
</reference>
<dbReference type="EMBL" id="HG996466">
    <property type="protein sequence ID" value="CAG1858152.1"/>
    <property type="molecule type" value="Genomic_DNA"/>
</dbReference>
<dbReference type="PANTHER" id="PTHR32523:SF8">
    <property type="entry name" value="DOLICHOL KINASE"/>
    <property type="match status" value="1"/>
</dbReference>
<keyword evidence="10 14" id="KW-0472">Membrane</keyword>
<dbReference type="FunCoup" id="A0A804HNR8">
    <property type="interactions" value="114"/>
</dbReference>
<evidence type="ECO:0000256" key="10">
    <source>
        <dbReference type="ARBA" id="ARBA00023136"/>
    </source>
</evidence>
<keyword evidence="5" id="KW-0808">Transferase</keyword>
<dbReference type="AlphaFoldDB" id="A0A804HNR8"/>
<feature type="transmembrane region" description="Helical" evidence="14">
    <location>
        <begin position="193"/>
        <end position="212"/>
    </location>
</feature>
<reference evidence="16" key="2">
    <citation type="submission" date="2021-05" db="UniProtKB">
        <authorList>
            <consortium name="EnsemblPlants"/>
        </authorList>
    </citation>
    <scope>IDENTIFICATION</scope>
    <source>
        <strain evidence="16">subsp. malaccensis</strain>
    </source>
</reference>
<evidence type="ECO:0000256" key="4">
    <source>
        <dbReference type="ARBA" id="ARBA00022640"/>
    </source>
</evidence>
<evidence type="ECO:0000256" key="2">
    <source>
        <dbReference type="ARBA" id="ARBA00010794"/>
    </source>
</evidence>
<feature type="transmembrane region" description="Helical" evidence="14">
    <location>
        <begin position="252"/>
        <end position="273"/>
    </location>
</feature>
<dbReference type="GO" id="GO:0010276">
    <property type="term" value="F:phytol kinase activity"/>
    <property type="evidence" value="ECO:0000318"/>
    <property type="project" value="GO_Central"/>
</dbReference>
<feature type="transmembrane region" description="Helical" evidence="14">
    <location>
        <begin position="151"/>
        <end position="172"/>
    </location>
</feature>
<evidence type="ECO:0000256" key="7">
    <source>
        <dbReference type="ARBA" id="ARBA00022777"/>
    </source>
</evidence>
<evidence type="ECO:0000256" key="11">
    <source>
        <dbReference type="ARBA" id="ARBA00024015"/>
    </source>
</evidence>
<keyword evidence="9 14" id="KW-1133">Transmembrane helix</keyword>
<keyword evidence="7" id="KW-0418">Kinase</keyword>
<keyword evidence="6 14" id="KW-0812">Transmembrane</keyword>
<evidence type="ECO:0000256" key="8">
    <source>
        <dbReference type="ARBA" id="ARBA00022946"/>
    </source>
</evidence>
<accession>A0A804HNR8</accession>
<evidence type="ECO:0000313" key="16">
    <source>
        <dbReference type="EnsemblPlants" id="Ma01_p00540.1"/>
    </source>
</evidence>
<comment type="similarity">
    <text evidence="2">Belongs to the polyprenol kinase family.</text>
</comment>
<proteinExistence type="inferred from homology"/>
<keyword evidence="4" id="KW-0934">Plastid</keyword>
<dbReference type="OrthoDB" id="5673at2759"/>
<evidence type="ECO:0000313" key="15">
    <source>
        <dbReference type="EMBL" id="CAG1858152.1"/>
    </source>
</evidence>
<name>A0A804HNR8_MUSAM</name>
<evidence type="ECO:0000256" key="14">
    <source>
        <dbReference type="SAM" id="Phobius"/>
    </source>
</evidence>
<dbReference type="OMA" id="SWPIFST"/>
<dbReference type="EnsemblPlants" id="Ma01_t00540.1">
    <property type="protein sequence ID" value="Ma01_p00540.1"/>
    <property type="gene ID" value="Ma01_g00540"/>
</dbReference>
<gene>
    <name evidence="15" type="ORF">GSMUA_284470.1</name>
</gene>
<dbReference type="GO" id="GO:0010189">
    <property type="term" value="P:vitamin E biosynthetic process"/>
    <property type="evidence" value="ECO:0000318"/>
    <property type="project" value="GO_Central"/>
</dbReference>
<sequence length="328" mass="35518">MGVAIWSCGGAAVFASALLPGRRSHGSRLAPTELPFASASSCPLPFLSGPAVPFSPAPMPSSRAQLRLLRLRVQASAGVVLQDAAATTFCFAGAYSLVLVFDTLAERNIIQKQSLSRKAVHVLSGLLYMATWPFFRSVIVLTQSICSSSMVARYFAAVVPLLNCIRLLCYGLRLLTDEGVVKSVAREGRPEELLRGPLYYVIVLLLCTLVFWRESPVGVVSLTMMSGGDGFADIVGRRYGVTKLPYNQQKSWVGSISMFVFGLFFSVGMLYYFSVFGYVHFDPEQTITRVALISLAATVVESLPISDVVDDNVSVPLTSMLTSVLLFG</sequence>
<keyword evidence="17" id="KW-1185">Reference proteome</keyword>
<evidence type="ECO:0000256" key="12">
    <source>
        <dbReference type="ARBA" id="ARBA00039024"/>
    </source>
</evidence>
<dbReference type="Gramene" id="Ma01_t00540.1">
    <property type="protein sequence ID" value="Ma01_p00540.1"/>
    <property type="gene ID" value="Ma01_g00540"/>
</dbReference>
<comment type="pathway">
    <text evidence="11">Cofactor biosynthesis; tocopherol biosynthesis.</text>
</comment>
<dbReference type="EC" id="2.7.1.182" evidence="12"/>
<dbReference type="GO" id="GO:0009507">
    <property type="term" value="C:chloroplast"/>
    <property type="evidence" value="ECO:0000318"/>
    <property type="project" value="GO_Central"/>
</dbReference>
<evidence type="ECO:0000256" key="3">
    <source>
        <dbReference type="ARBA" id="ARBA00022528"/>
    </source>
</evidence>
<evidence type="ECO:0000313" key="17">
    <source>
        <dbReference type="Proteomes" id="UP000012960"/>
    </source>
</evidence>
<comment type="catalytic activity">
    <reaction evidence="13">
        <text>phytol + CTP = phytyl phosphate + CDP + H(+)</text>
        <dbReference type="Rhea" id="RHEA:38055"/>
        <dbReference type="ChEBI" id="CHEBI:15378"/>
        <dbReference type="ChEBI" id="CHEBI:17327"/>
        <dbReference type="ChEBI" id="CHEBI:37563"/>
        <dbReference type="ChEBI" id="CHEBI:58069"/>
        <dbReference type="ChEBI" id="CHEBI:75483"/>
        <dbReference type="EC" id="2.7.1.182"/>
    </reaction>
</comment>
<keyword evidence="3" id="KW-0150">Chloroplast</keyword>
<dbReference type="InterPro" id="IPR039606">
    <property type="entry name" value="Phytol/farnesol_kinase"/>
</dbReference>
<feature type="transmembrane region" description="Helical" evidence="14">
    <location>
        <begin position="126"/>
        <end position="145"/>
    </location>
</feature>
<keyword evidence="8" id="KW-0809">Transit peptide</keyword>
<comment type="subcellular location">
    <subcellularLocation>
        <location evidence="1">Plastid</location>
        <location evidence="1">Chloroplast membrane</location>
        <topology evidence="1">Multi-pass membrane protein</topology>
    </subcellularLocation>
</comment>
<dbReference type="PANTHER" id="PTHR32523">
    <property type="entry name" value="PHYTOL KINASE 1, CHLOROPLASTIC"/>
    <property type="match status" value="1"/>
</dbReference>
<dbReference type="InParanoid" id="A0A804HNR8"/>
<dbReference type="Proteomes" id="UP000012960">
    <property type="component" value="Unplaced"/>
</dbReference>
<feature type="transmembrane region" description="Helical" evidence="14">
    <location>
        <begin position="84"/>
        <end position="105"/>
    </location>
</feature>
<evidence type="ECO:0000256" key="6">
    <source>
        <dbReference type="ARBA" id="ARBA00022692"/>
    </source>
</evidence>
<dbReference type="GO" id="GO:0031969">
    <property type="term" value="C:chloroplast membrane"/>
    <property type="evidence" value="ECO:0007669"/>
    <property type="project" value="UniProtKB-SubCell"/>
</dbReference>